<comment type="similarity">
    <text evidence="1">Belongs to the Luc7 family.</text>
</comment>
<feature type="compositionally biased region" description="Polar residues" evidence="3">
    <location>
        <begin position="252"/>
        <end position="263"/>
    </location>
</feature>
<dbReference type="GO" id="GO:0006376">
    <property type="term" value="P:mRNA splice site recognition"/>
    <property type="evidence" value="ECO:0007669"/>
    <property type="project" value="InterPro"/>
</dbReference>
<feature type="coiled-coil region" evidence="2">
    <location>
        <begin position="127"/>
        <end position="173"/>
    </location>
</feature>
<evidence type="ECO:0000256" key="1">
    <source>
        <dbReference type="ARBA" id="ARBA00005655"/>
    </source>
</evidence>
<organism evidence="4 5">
    <name type="scientific">Caerostris darwini</name>
    <dbReference type="NCBI Taxonomy" id="1538125"/>
    <lineage>
        <taxon>Eukaryota</taxon>
        <taxon>Metazoa</taxon>
        <taxon>Ecdysozoa</taxon>
        <taxon>Arthropoda</taxon>
        <taxon>Chelicerata</taxon>
        <taxon>Arachnida</taxon>
        <taxon>Araneae</taxon>
        <taxon>Araneomorphae</taxon>
        <taxon>Entelegynae</taxon>
        <taxon>Araneoidea</taxon>
        <taxon>Araneidae</taxon>
        <taxon>Caerostris</taxon>
    </lineage>
</organism>
<evidence type="ECO:0000256" key="3">
    <source>
        <dbReference type="SAM" id="MobiDB-lite"/>
    </source>
</evidence>
<dbReference type="AlphaFoldDB" id="A0AAV4U5P1"/>
<dbReference type="GO" id="GO:0003729">
    <property type="term" value="F:mRNA binding"/>
    <property type="evidence" value="ECO:0007669"/>
    <property type="project" value="InterPro"/>
</dbReference>
<dbReference type="Proteomes" id="UP001054837">
    <property type="component" value="Unassembled WGS sequence"/>
</dbReference>
<gene>
    <name evidence="4" type="primary">LUC7L</name>
    <name evidence="4" type="ORF">CDAR_397391</name>
</gene>
<dbReference type="EMBL" id="BPLQ01010741">
    <property type="protein sequence ID" value="GIY53094.1"/>
    <property type="molecule type" value="Genomic_DNA"/>
</dbReference>
<keyword evidence="5" id="KW-1185">Reference proteome</keyword>
<evidence type="ECO:0000256" key="2">
    <source>
        <dbReference type="SAM" id="Coils"/>
    </source>
</evidence>
<dbReference type="InterPro" id="IPR004882">
    <property type="entry name" value="Luc7-rel"/>
</dbReference>
<proteinExistence type="inferred from homology"/>
<reference evidence="4 5" key="1">
    <citation type="submission" date="2021-06" db="EMBL/GenBank/DDBJ databases">
        <title>Caerostris darwini draft genome.</title>
        <authorList>
            <person name="Kono N."/>
            <person name="Arakawa K."/>
        </authorList>
    </citation>
    <scope>NUCLEOTIDE SEQUENCE [LARGE SCALE GENOMIC DNA]</scope>
</reference>
<feature type="compositionally biased region" description="Basic residues" evidence="3">
    <location>
        <begin position="266"/>
        <end position="286"/>
    </location>
</feature>
<keyword evidence="2" id="KW-0175">Coiled coil</keyword>
<dbReference type="PANTHER" id="PTHR12375">
    <property type="entry name" value="RNA-BINDING PROTEIN LUC7-RELATED"/>
    <property type="match status" value="1"/>
</dbReference>
<feature type="region of interest" description="Disordered" evidence="3">
    <location>
        <begin position="252"/>
        <end position="312"/>
    </location>
</feature>
<name>A0AAV4U5P1_9ARAC</name>
<dbReference type="GO" id="GO:0005685">
    <property type="term" value="C:U1 snRNP"/>
    <property type="evidence" value="ECO:0007669"/>
    <property type="project" value="InterPro"/>
</dbReference>
<dbReference type="Pfam" id="PF03194">
    <property type="entry name" value="LUC7"/>
    <property type="match status" value="1"/>
</dbReference>
<comment type="caution">
    <text evidence="4">The sequence shown here is derived from an EMBL/GenBank/DDBJ whole genome shotgun (WGS) entry which is preliminary data.</text>
</comment>
<accession>A0AAV4U5P1</accession>
<evidence type="ECO:0000313" key="4">
    <source>
        <dbReference type="EMBL" id="GIY53094.1"/>
    </source>
</evidence>
<sequence>MSAVDQLRRQLDELMGTRRNGEDSRPEKLHYTSSRVCKNFLLNCCPYDILTSTRGDMGQCKKIHDVALRADYENSSKKNEYAFQKEALQHLKNFVSESERRIQFSKVRLAETQQILSSEESARLQKIRQIEEKINKEKILAEELGASNDVDGYLKLTEKIEALKEEKKIAEDEHRNSTPASISQQQKLRVCEVCNSYLGVYDNDKRLADHFNGKLHLGFITIREKLKELEELVEYHHIKAIVSSEFNSENICNKRSHSPSPDNSKYHHKRRSRSRSKERRHKHKSSKRDSHSSHHKRRRHSKDYENASRSNK</sequence>
<evidence type="ECO:0000313" key="5">
    <source>
        <dbReference type="Proteomes" id="UP001054837"/>
    </source>
</evidence>
<protein>
    <submittedName>
        <fullName evidence="4">RNA-binding protein Luc7-like 1</fullName>
    </submittedName>
</protein>